<evidence type="ECO:0000313" key="2">
    <source>
        <dbReference type="EMBL" id="WAH38599.1"/>
    </source>
</evidence>
<dbReference type="Proteomes" id="UP001164803">
    <property type="component" value="Chromosome"/>
</dbReference>
<evidence type="ECO:0000313" key="3">
    <source>
        <dbReference type="Proteomes" id="UP001164803"/>
    </source>
</evidence>
<accession>A0ABY6Z6T3</accession>
<reference evidence="2" key="1">
    <citation type="submission" date="2022-08" db="EMBL/GenBank/DDBJ databases">
        <title>Alicyclobacillus dauci DSM2870, complete genome.</title>
        <authorList>
            <person name="Wang Q."/>
            <person name="Cai R."/>
            <person name="Wang Z."/>
        </authorList>
    </citation>
    <scope>NUCLEOTIDE SEQUENCE</scope>
    <source>
        <strain evidence="2">DSM 28700</strain>
    </source>
</reference>
<evidence type="ECO:0008006" key="4">
    <source>
        <dbReference type="Google" id="ProtNLM"/>
    </source>
</evidence>
<keyword evidence="1" id="KW-0175">Coiled coil</keyword>
<dbReference type="EMBL" id="CP104064">
    <property type="protein sequence ID" value="WAH38599.1"/>
    <property type="molecule type" value="Genomic_DNA"/>
</dbReference>
<gene>
    <name evidence="2" type="ORF">NZD86_09005</name>
</gene>
<dbReference type="RefSeq" id="WP_268046184.1">
    <property type="nucleotide sequence ID" value="NZ_CP104064.1"/>
</dbReference>
<name>A0ABY6Z6T3_9BACL</name>
<proteinExistence type="predicted"/>
<feature type="coiled-coil region" evidence="1">
    <location>
        <begin position="74"/>
        <end position="108"/>
    </location>
</feature>
<protein>
    <recommendedName>
        <fullName evidence="4">Ead/Ea22-like family protein</fullName>
    </recommendedName>
</protein>
<sequence length="151" mass="17117">MALTREQVEQLIAASERATTHRGKWVVRKDTIVGVENQGDICEVKVARFEPTTYHNAEFIAQSGNLMPELARGYLQKDAEIQRKNAQIQRMRDELVRVANMLEKWSEKYPSSELMVSDTVELLEFEVDNIREFLADIDANSGADAEDGGTE</sequence>
<keyword evidence="3" id="KW-1185">Reference proteome</keyword>
<organism evidence="2 3">
    <name type="scientific">Alicyclobacillus dauci</name>
    <dbReference type="NCBI Taxonomy" id="1475485"/>
    <lineage>
        <taxon>Bacteria</taxon>
        <taxon>Bacillati</taxon>
        <taxon>Bacillota</taxon>
        <taxon>Bacilli</taxon>
        <taxon>Bacillales</taxon>
        <taxon>Alicyclobacillaceae</taxon>
        <taxon>Alicyclobacillus</taxon>
    </lineage>
</organism>
<evidence type="ECO:0000256" key="1">
    <source>
        <dbReference type="SAM" id="Coils"/>
    </source>
</evidence>